<dbReference type="InterPro" id="IPR043428">
    <property type="entry name" value="LivM-like"/>
</dbReference>
<evidence type="ECO:0000256" key="1">
    <source>
        <dbReference type="ARBA" id="ARBA00004651"/>
    </source>
</evidence>
<evidence type="ECO:0000313" key="8">
    <source>
        <dbReference type="Proteomes" id="UP000612899"/>
    </source>
</evidence>
<dbReference type="GO" id="GO:0005886">
    <property type="term" value="C:plasma membrane"/>
    <property type="evidence" value="ECO:0007669"/>
    <property type="project" value="UniProtKB-SubCell"/>
</dbReference>
<accession>A0A8J3VL56</accession>
<dbReference type="PANTHER" id="PTHR30482">
    <property type="entry name" value="HIGH-AFFINITY BRANCHED-CHAIN AMINO ACID TRANSPORT SYSTEM PERMEASE"/>
    <property type="match status" value="1"/>
</dbReference>
<feature type="transmembrane region" description="Helical" evidence="6">
    <location>
        <begin position="83"/>
        <end position="103"/>
    </location>
</feature>
<protein>
    <submittedName>
        <fullName evidence="7">Branched-chain amino acid ABC transporter permease</fullName>
    </submittedName>
</protein>
<evidence type="ECO:0000256" key="5">
    <source>
        <dbReference type="ARBA" id="ARBA00023136"/>
    </source>
</evidence>
<feature type="transmembrane region" description="Helical" evidence="6">
    <location>
        <begin position="56"/>
        <end position="76"/>
    </location>
</feature>
<dbReference type="InterPro" id="IPR001851">
    <property type="entry name" value="ABC_transp_permease"/>
</dbReference>
<dbReference type="PANTHER" id="PTHR30482:SF17">
    <property type="entry name" value="ABC TRANSPORTER ATP-BINDING PROTEIN"/>
    <property type="match status" value="1"/>
</dbReference>
<keyword evidence="4 6" id="KW-1133">Transmembrane helix</keyword>
<dbReference type="CDD" id="cd06581">
    <property type="entry name" value="TM_PBP1_LivM_like"/>
    <property type="match status" value="1"/>
</dbReference>
<comment type="caution">
    <text evidence="7">The sequence shown here is derived from an EMBL/GenBank/DDBJ whole genome shotgun (WGS) entry which is preliminary data.</text>
</comment>
<dbReference type="Pfam" id="PF02653">
    <property type="entry name" value="BPD_transp_2"/>
    <property type="match status" value="1"/>
</dbReference>
<evidence type="ECO:0000256" key="4">
    <source>
        <dbReference type="ARBA" id="ARBA00022989"/>
    </source>
</evidence>
<keyword evidence="5 6" id="KW-0472">Membrane</keyword>
<dbReference type="Proteomes" id="UP000612899">
    <property type="component" value="Unassembled WGS sequence"/>
</dbReference>
<gene>
    <name evidence="7" type="ORF">Rhe02_85770</name>
</gene>
<name>A0A8J3VL56_9ACTN</name>
<organism evidence="7 8">
    <name type="scientific">Rhizocola hellebori</name>
    <dbReference type="NCBI Taxonomy" id="1392758"/>
    <lineage>
        <taxon>Bacteria</taxon>
        <taxon>Bacillati</taxon>
        <taxon>Actinomycetota</taxon>
        <taxon>Actinomycetes</taxon>
        <taxon>Micromonosporales</taxon>
        <taxon>Micromonosporaceae</taxon>
        <taxon>Rhizocola</taxon>
    </lineage>
</organism>
<evidence type="ECO:0000256" key="6">
    <source>
        <dbReference type="SAM" id="Phobius"/>
    </source>
</evidence>
<feature type="transmembrane region" description="Helical" evidence="6">
    <location>
        <begin position="241"/>
        <end position="270"/>
    </location>
</feature>
<feature type="transmembrane region" description="Helical" evidence="6">
    <location>
        <begin position="208"/>
        <end position="229"/>
    </location>
</feature>
<evidence type="ECO:0000313" key="7">
    <source>
        <dbReference type="EMBL" id="GIH10510.1"/>
    </source>
</evidence>
<dbReference type="GO" id="GO:0015658">
    <property type="term" value="F:branched-chain amino acid transmembrane transporter activity"/>
    <property type="evidence" value="ECO:0007669"/>
    <property type="project" value="InterPro"/>
</dbReference>
<keyword evidence="3 6" id="KW-0812">Transmembrane</keyword>
<keyword evidence="8" id="KW-1185">Reference proteome</keyword>
<keyword evidence="2" id="KW-1003">Cell membrane</keyword>
<feature type="transmembrane region" description="Helical" evidence="6">
    <location>
        <begin position="290"/>
        <end position="312"/>
    </location>
</feature>
<feature type="transmembrane region" description="Helical" evidence="6">
    <location>
        <begin position="6"/>
        <end position="24"/>
    </location>
</feature>
<reference evidence="7" key="1">
    <citation type="submission" date="2021-01" db="EMBL/GenBank/DDBJ databases">
        <title>Whole genome shotgun sequence of Rhizocola hellebori NBRC 109834.</title>
        <authorList>
            <person name="Komaki H."/>
            <person name="Tamura T."/>
        </authorList>
    </citation>
    <scope>NUCLEOTIDE SEQUENCE</scope>
    <source>
        <strain evidence="7">NBRC 109834</strain>
    </source>
</reference>
<dbReference type="AlphaFoldDB" id="A0A8J3VL56"/>
<sequence>MNALTRWWPVGAFLLLIAIPYNALTNAPGTLQLLALCLVFGGLAAGYDLLFGRTGLLSFGHALYFAIGVYVTAILVTEVGLPLAMLFALLAGTTVAAALGAIALRVKGIAFSMVTLAFAQVGAILVARNPGGLTGGEEGLPLSSGLPSFLIGVANTVNLYWLAVAYLTLVVVVLHRVAQSPTGRVFAGIRDDALRVDVLGLNPYRYKLVAFTLAGALAALGGAVYVLVVGGASTHVASSDLTLTLLIMVVLGGPGTRFGPVIGGILFTFLDHRLSQLGVTFDLPGPLAEPLFILGTLFILAVYFFPGGLATLGRRVTSRRTALSRSAP</sequence>
<dbReference type="EMBL" id="BONY01000096">
    <property type="protein sequence ID" value="GIH10510.1"/>
    <property type="molecule type" value="Genomic_DNA"/>
</dbReference>
<feature type="transmembrane region" description="Helical" evidence="6">
    <location>
        <begin position="148"/>
        <end position="174"/>
    </location>
</feature>
<proteinExistence type="predicted"/>
<evidence type="ECO:0000256" key="2">
    <source>
        <dbReference type="ARBA" id="ARBA00022475"/>
    </source>
</evidence>
<feature type="transmembrane region" description="Helical" evidence="6">
    <location>
        <begin position="31"/>
        <end position="50"/>
    </location>
</feature>
<dbReference type="RefSeq" id="WP_203914219.1">
    <property type="nucleotide sequence ID" value="NZ_BONY01000096.1"/>
</dbReference>
<comment type="subcellular location">
    <subcellularLocation>
        <location evidence="1">Cell membrane</location>
        <topology evidence="1">Multi-pass membrane protein</topology>
    </subcellularLocation>
</comment>
<evidence type="ECO:0000256" key="3">
    <source>
        <dbReference type="ARBA" id="ARBA00022692"/>
    </source>
</evidence>